<organism evidence="9 10">
    <name type="scientific">Marinoscillum luteum</name>
    <dbReference type="NCBI Taxonomy" id="861051"/>
    <lineage>
        <taxon>Bacteria</taxon>
        <taxon>Pseudomonadati</taxon>
        <taxon>Bacteroidota</taxon>
        <taxon>Cytophagia</taxon>
        <taxon>Cytophagales</taxon>
        <taxon>Reichenbachiellaceae</taxon>
        <taxon>Marinoscillum</taxon>
    </lineage>
</organism>
<dbReference type="RefSeq" id="WP_395418943.1">
    <property type="nucleotide sequence ID" value="NZ_JBIPKE010000020.1"/>
</dbReference>
<comment type="caution">
    <text evidence="9">The sequence shown here is derived from an EMBL/GenBank/DDBJ whole genome shotgun (WGS) entry which is preliminary data.</text>
</comment>
<evidence type="ECO:0000259" key="4">
    <source>
        <dbReference type="Pfam" id="PF00703"/>
    </source>
</evidence>
<dbReference type="SUPFAM" id="SSF49785">
    <property type="entry name" value="Galactose-binding domain-like"/>
    <property type="match status" value="1"/>
</dbReference>
<evidence type="ECO:0000313" key="10">
    <source>
        <dbReference type="Proteomes" id="UP001610063"/>
    </source>
</evidence>
<dbReference type="Pfam" id="PF00703">
    <property type="entry name" value="Glyco_hydro_2"/>
    <property type="match status" value="1"/>
</dbReference>
<keyword evidence="2" id="KW-0378">Hydrolase</keyword>
<feature type="domain" description="DUF4982" evidence="7">
    <location>
        <begin position="628"/>
        <end position="685"/>
    </location>
</feature>
<dbReference type="InterPro" id="IPR048229">
    <property type="entry name" value="GalB-like"/>
</dbReference>
<dbReference type="InterPro" id="IPR008979">
    <property type="entry name" value="Galactose-bd-like_sf"/>
</dbReference>
<dbReference type="InterPro" id="IPR017853">
    <property type="entry name" value="GH"/>
</dbReference>
<dbReference type="Gene3D" id="2.60.120.260">
    <property type="entry name" value="Galactose-binding domain-like"/>
    <property type="match status" value="1"/>
</dbReference>
<evidence type="ECO:0000256" key="2">
    <source>
        <dbReference type="ARBA" id="ARBA00022801"/>
    </source>
</evidence>
<dbReference type="Gene3D" id="3.20.20.80">
    <property type="entry name" value="Glycosidases"/>
    <property type="match status" value="1"/>
</dbReference>
<dbReference type="Pfam" id="PF02836">
    <property type="entry name" value="Glyco_hydro_2_C"/>
    <property type="match status" value="1"/>
</dbReference>
<dbReference type="InterPro" id="IPR006101">
    <property type="entry name" value="Glyco_hydro_2"/>
</dbReference>
<dbReference type="SUPFAM" id="SSF49373">
    <property type="entry name" value="Invasin/intimin cell-adhesion fragments"/>
    <property type="match status" value="1"/>
</dbReference>
<dbReference type="InterPro" id="IPR032311">
    <property type="entry name" value="DUF4982"/>
</dbReference>
<dbReference type="Pfam" id="PF18565">
    <property type="entry name" value="Glyco_hydro2_C5"/>
    <property type="match status" value="1"/>
</dbReference>
<dbReference type="NCBIfam" id="NF041463">
    <property type="entry name" value="GalB"/>
    <property type="match status" value="1"/>
</dbReference>
<feature type="domain" description="Glycoside hydrolase family 2 catalytic" evidence="5">
    <location>
        <begin position="298"/>
        <end position="476"/>
    </location>
</feature>
<dbReference type="InterPro" id="IPR040605">
    <property type="entry name" value="Glyco_hydro2_dom5"/>
</dbReference>
<dbReference type="Pfam" id="PF02837">
    <property type="entry name" value="Glyco_hydro_2_N"/>
    <property type="match status" value="1"/>
</dbReference>
<accession>A0ABW7NEF5</accession>
<dbReference type="Proteomes" id="UP001610063">
    <property type="component" value="Unassembled WGS sequence"/>
</dbReference>
<gene>
    <name evidence="9" type="primary">galB</name>
    <name evidence="9" type="ORF">ACHKAR_18785</name>
</gene>
<proteinExistence type="inferred from homology"/>
<dbReference type="PRINTS" id="PR00132">
    <property type="entry name" value="GLHYDRLASE2"/>
</dbReference>
<evidence type="ECO:0000259" key="6">
    <source>
        <dbReference type="Pfam" id="PF02837"/>
    </source>
</evidence>
<reference evidence="9 10" key="1">
    <citation type="journal article" date="2013" name="Int. J. Syst. Evol. Microbiol.">
        <title>Marinoscillum luteum sp. nov., isolated from marine sediment.</title>
        <authorList>
            <person name="Cha I.T."/>
            <person name="Park S.J."/>
            <person name="Kim S.J."/>
            <person name="Kim J.G."/>
            <person name="Jung M.Y."/>
            <person name="Shin K.S."/>
            <person name="Kwon K.K."/>
            <person name="Yang S.H."/>
            <person name="Seo Y.S."/>
            <person name="Rhee S.K."/>
        </authorList>
    </citation>
    <scope>NUCLEOTIDE SEQUENCE [LARGE SCALE GENOMIC DNA]</scope>
    <source>
        <strain evidence="9 10">KCTC 23939</strain>
    </source>
</reference>
<evidence type="ECO:0000259" key="5">
    <source>
        <dbReference type="Pfam" id="PF02836"/>
    </source>
</evidence>
<sequence length="806" mass="90961">MKSIKIICGLALLVTLVMSCQTEKGGRKVEDFNHDWQFLLSETDSSSNQPWRNLDLPHDWSIEGSFDPSHPAGVGGGALPGGIGWYKKSFEIGEESRDKKVFIQFDGVYQMSQVWLNGKLLGFRPNGYISFEYDLTPYLRFDKENEILVKVDNGQQPNSRWYSGSGIYRNVRLVTTNPVHVPQYGTYVVTPEVSAHQAKVVVTTSIVNQSAVDQDFQLSTSLVDDNGYEVGSSKRILRLPRDASTEENQEMVIENPQLWSLESPELYRAITTIISDGEVLDVYETSFGIRFFDFDSQKGFSLNGVPTKIKGVCLHHDLGALGAAFNKRAMERQLEIMQGMGVNAIRTSHNPPAPEVLQLCDEMGLLVMDEMFDMWSIKKTEYDYSQYWADWHERDLRDFIRRDRNHPSIIAWSIGNEIMEQYDHSDSTGGVIARELAAIVRSLDSRPITTANNDTSPDNPLIRFGGLDMVGFNYHHEQFEAFPENFPDQVFIATETNSSLATRGYYDMPSDSVRIWPLAWDQKFESGNPGNTVSAYDHVRTPWGSTQEDTWRIIKKNDFMSGMFIWTGFDYLGEPTPYEWPSRSSYFGLVDLAGFPKDSYYMYQSEWTDEPMLHVFPAWTIPASESDRVVDVWAYYNQADEVELFLNGKSLGAKTKKNEEFHVMWRVPFEPGELRAVSRKDGREVLTVINQTADEPYQIALKVDRSSITADGQDLSFVTVTVSDKQGQLVPYADNLISFDLKGPGKIIGVDNGNPVSHESFKASYRKAFHGLCLAIVQSTESPGEIVLQASGEGLKGATIKILTAK</sequence>
<protein>
    <submittedName>
        <fullName evidence="9">Beta-galactosidase GalB</fullName>
    </submittedName>
</protein>
<dbReference type="InterPro" id="IPR013783">
    <property type="entry name" value="Ig-like_fold"/>
</dbReference>
<evidence type="ECO:0000313" key="9">
    <source>
        <dbReference type="EMBL" id="MFH6985505.1"/>
    </source>
</evidence>
<dbReference type="Gene3D" id="2.60.40.10">
    <property type="entry name" value="Immunoglobulins"/>
    <property type="match status" value="3"/>
</dbReference>
<feature type="domain" description="Glycosyl hydrolases family 2 sugar binding" evidence="6">
    <location>
        <begin position="82"/>
        <end position="176"/>
    </location>
</feature>
<dbReference type="SUPFAM" id="SSF49303">
    <property type="entry name" value="beta-Galactosidase/glucuronidase domain"/>
    <property type="match status" value="1"/>
</dbReference>
<keyword evidence="3" id="KW-0326">Glycosidase</keyword>
<dbReference type="PANTHER" id="PTHR42732:SF1">
    <property type="entry name" value="BETA-MANNOSIDASE"/>
    <property type="match status" value="1"/>
</dbReference>
<evidence type="ECO:0000259" key="8">
    <source>
        <dbReference type="Pfam" id="PF18565"/>
    </source>
</evidence>
<dbReference type="InterPro" id="IPR006102">
    <property type="entry name" value="Ig-like_GH2"/>
</dbReference>
<dbReference type="PANTHER" id="PTHR42732">
    <property type="entry name" value="BETA-GALACTOSIDASE"/>
    <property type="match status" value="1"/>
</dbReference>
<name>A0ABW7NEF5_9BACT</name>
<keyword evidence="10" id="KW-1185">Reference proteome</keyword>
<evidence type="ECO:0000256" key="1">
    <source>
        <dbReference type="ARBA" id="ARBA00007401"/>
    </source>
</evidence>
<dbReference type="InterPro" id="IPR006104">
    <property type="entry name" value="Glyco_hydro_2_N"/>
</dbReference>
<feature type="domain" description="Glycoside hydrolase family 2" evidence="8">
    <location>
        <begin position="699"/>
        <end position="801"/>
    </location>
</feature>
<feature type="domain" description="Glycoside hydrolase family 2 immunoglobulin-like beta-sandwich" evidence="4">
    <location>
        <begin position="187"/>
        <end position="290"/>
    </location>
</feature>
<evidence type="ECO:0000256" key="3">
    <source>
        <dbReference type="ARBA" id="ARBA00023295"/>
    </source>
</evidence>
<dbReference type="InterPro" id="IPR008964">
    <property type="entry name" value="Invasin/intimin_cell_adhesion"/>
</dbReference>
<dbReference type="PROSITE" id="PS51257">
    <property type="entry name" value="PROKAR_LIPOPROTEIN"/>
    <property type="match status" value="1"/>
</dbReference>
<comment type="similarity">
    <text evidence="1">Belongs to the glycosyl hydrolase 2 family.</text>
</comment>
<dbReference type="InterPro" id="IPR006103">
    <property type="entry name" value="Glyco_hydro_2_cat"/>
</dbReference>
<dbReference type="Pfam" id="PF16355">
    <property type="entry name" value="DUF4982"/>
    <property type="match status" value="1"/>
</dbReference>
<dbReference type="InterPro" id="IPR051913">
    <property type="entry name" value="GH2_Domain-Containing"/>
</dbReference>
<dbReference type="EMBL" id="JBIPKE010000020">
    <property type="protein sequence ID" value="MFH6985505.1"/>
    <property type="molecule type" value="Genomic_DNA"/>
</dbReference>
<dbReference type="SUPFAM" id="SSF51445">
    <property type="entry name" value="(Trans)glycosidases"/>
    <property type="match status" value="1"/>
</dbReference>
<dbReference type="InterPro" id="IPR036156">
    <property type="entry name" value="Beta-gal/glucu_dom_sf"/>
</dbReference>
<evidence type="ECO:0000259" key="7">
    <source>
        <dbReference type="Pfam" id="PF16355"/>
    </source>
</evidence>